<dbReference type="InterPro" id="IPR051704">
    <property type="entry name" value="FAD_aromatic-hydroxylase"/>
</dbReference>
<gene>
    <name evidence="6" type="ORF">TGAMA5MH_08530</name>
</gene>
<dbReference type="Pfam" id="PF01494">
    <property type="entry name" value="FAD_binding_3"/>
    <property type="match status" value="1"/>
</dbReference>
<organism evidence="6 7">
    <name type="scientific">Trichoderma gamsii</name>
    <dbReference type="NCBI Taxonomy" id="398673"/>
    <lineage>
        <taxon>Eukaryota</taxon>
        <taxon>Fungi</taxon>
        <taxon>Dikarya</taxon>
        <taxon>Ascomycota</taxon>
        <taxon>Pezizomycotina</taxon>
        <taxon>Sordariomycetes</taxon>
        <taxon>Hypocreomycetidae</taxon>
        <taxon>Hypocreales</taxon>
        <taxon>Hypocreaceae</taxon>
        <taxon>Trichoderma</taxon>
    </lineage>
</organism>
<reference evidence="6 7" key="1">
    <citation type="submission" date="2017-02" db="EMBL/GenBank/DDBJ databases">
        <title>Genomes of Trichoderma spp. with biocontrol activity.</title>
        <authorList>
            <person name="Gardiner D."/>
            <person name="Kazan K."/>
            <person name="Vos C."/>
            <person name="Harvey P."/>
        </authorList>
    </citation>
    <scope>NUCLEOTIDE SEQUENCE [LARGE SCALE GENOMIC DNA]</scope>
    <source>
        <strain evidence="6 7">A5MH</strain>
    </source>
</reference>
<dbReference type="PANTHER" id="PTHR46865">
    <property type="entry name" value="OXIDOREDUCTASE-RELATED"/>
    <property type="match status" value="1"/>
</dbReference>
<keyword evidence="4" id="KW-0472">Membrane</keyword>
<dbReference type="SUPFAM" id="SSF51905">
    <property type="entry name" value="FAD/NAD(P)-binding domain"/>
    <property type="match status" value="1"/>
</dbReference>
<evidence type="ECO:0000256" key="2">
    <source>
        <dbReference type="ARBA" id="ARBA00022827"/>
    </source>
</evidence>
<dbReference type="EMBL" id="MTYH01000081">
    <property type="protein sequence ID" value="PNP39512.1"/>
    <property type="molecule type" value="Genomic_DNA"/>
</dbReference>
<evidence type="ECO:0000313" key="6">
    <source>
        <dbReference type="EMBL" id="PNP39512.1"/>
    </source>
</evidence>
<dbReference type="OrthoDB" id="655030at2759"/>
<dbReference type="PANTHER" id="PTHR46865:SF7">
    <property type="entry name" value="MONOOXYGENASE, PUTATIVE (AFU_ORTHOLOGUE AFUA_8G07040)-RELATED"/>
    <property type="match status" value="1"/>
</dbReference>
<evidence type="ECO:0000256" key="4">
    <source>
        <dbReference type="SAM" id="Phobius"/>
    </source>
</evidence>
<evidence type="ECO:0000256" key="1">
    <source>
        <dbReference type="ARBA" id="ARBA00022630"/>
    </source>
</evidence>
<keyword evidence="3" id="KW-0560">Oxidoreductase</keyword>
<evidence type="ECO:0000313" key="7">
    <source>
        <dbReference type="Proteomes" id="UP000236546"/>
    </source>
</evidence>
<dbReference type="Proteomes" id="UP000236546">
    <property type="component" value="Unassembled WGS sequence"/>
</dbReference>
<evidence type="ECO:0000256" key="3">
    <source>
        <dbReference type="ARBA" id="ARBA00023002"/>
    </source>
</evidence>
<dbReference type="InterPro" id="IPR036188">
    <property type="entry name" value="FAD/NAD-bd_sf"/>
</dbReference>
<dbReference type="GO" id="GO:0016491">
    <property type="term" value="F:oxidoreductase activity"/>
    <property type="evidence" value="ECO:0007669"/>
    <property type="project" value="UniProtKB-KW"/>
</dbReference>
<accession>A0A2K0T1W8</accession>
<protein>
    <recommendedName>
        <fullName evidence="5">FAD-binding domain-containing protein</fullName>
    </recommendedName>
</protein>
<feature type="domain" description="FAD-binding" evidence="5">
    <location>
        <begin position="4"/>
        <end position="327"/>
    </location>
</feature>
<sequence>MAQMKVLISGAGITGNALAYWLSKLGHDVTVIERFPELRTTGLQVDLRGPGIEVLKLMGFDEAFRAKSVPEQGMLIVDSANRRRAYFGVNNSGKGRQSFTTQYEIMRGDLCQLMYDAIKEKVSFRFGTSIESFKQKNNLVEVHFSDGKTEQFDFLVGADGMGSNTRKLMLGPGVQDALRPVKGAYTAYFTIPRPIQKGEEYNCTFYLATRRRAIMTRRHTPDEIQIYLPCNTESERMRKAHRAGVEEQKKALAEVFQDAGWSAKSILQDMYDSKNFYCERLGLAKLDSWFDGNVALVGDAAYCPSPLTGMGTTSGLVGAYVLAGEISRCCGNAKSGSQKPTEGLDVALKAYDDRFRPFIELVTDGIGDNTVFWNKMVSSSLAVAMVNLLLGLASFFGVNIGNWILQENTQGWKLPIYQNL</sequence>
<keyword evidence="4" id="KW-1133">Transmembrane helix</keyword>
<keyword evidence="1" id="KW-0285">Flavoprotein</keyword>
<proteinExistence type="predicted"/>
<evidence type="ECO:0000259" key="5">
    <source>
        <dbReference type="Pfam" id="PF01494"/>
    </source>
</evidence>
<comment type="caution">
    <text evidence="6">The sequence shown here is derived from an EMBL/GenBank/DDBJ whole genome shotgun (WGS) entry which is preliminary data.</text>
</comment>
<keyword evidence="4" id="KW-0812">Transmembrane</keyword>
<dbReference type="InterPro" id="IPR002938">
    <property type="entry name" value="FAD-bd"/>
</dbReference>
<feature type="transmembrane region" description="Helical" evidence="4">
    <location>
        <begin position="381"/>
        <end position="405"/>
    </location>
</feature>
<dbReference type="AlphaFoldDB" id="A0A2K0T1W8"/>
<name>A0A2K0T1W8_9HYPO</name>
<dbReference type="GO" id="GO:0071949">
    <property type="term" value="F:FAD binding"/>
    <property type="evidence" value="ECO:0007669"/>
    <property type="project" value="InterPro"/>
</dbReference>
<dbReference type="Gene3D" id="3.50.50.60">
    <property type="entry name" value="FAD/NAD(P)-binding domain"/>
    <property type="match status" value="1"/>
</dbReference>
<keyword evidence="2" id="KW-0274">FAD</keyword>
<dbReference type="PRINTS" id="PR00420">
    <property type="entry name" value="RNGMNOXGNASE"/>
</dbReference>